<proteinExistence type="predicted"/>
<feature type="transmembrane region" description="Helical" evidence="5">
    <location>
        <begin position="52"/>
        <end position="72"/>
    </location>
</feature>
<dbReference type="InterPro" id="IPR052165">
    <property type="entry name" value="Membrane_assoc_protease"/>
</dbReference>
<keyword evidence="9" id="KW-1185">Reference proteome</keyword>
<keyword evidence="3 5" id="KW-1133">Transmembrane helix</keyword>
<keyword evidence="2 5" id="KW-0812">Transmembrane</keyword>
<gene>
    <name evidence="8" type="ORF">ELQ35_12800</name>
</gene>
<reference evidence="8 9" key="1">
    <citation type="submission" date="2018-12" db="EMBL/GenBank/DDBJ databases">
        <title>Bacillus chawlae sp. nov., Bacillus glennii sp. nov., and Bacillus saganii sp. nov. Isolated from the Vehicle Assembly Building at Kennedy Space Center where the Viking Spacecraft were Assembled.</title>
        <authorList>
            <person name="Seuylemezian A."/>
            <person name="Vaishampayan P."/>
        </authorList>
    </citation>
    <scope>NUCLEOTIDE SEQUENCE [LARGE SCALE GENOMIC DNA]</scope>
    <source>
        <strain evidence="8 9">L5</strain>
    </source>
</reference>
<dbReference type="OrthoDB" id="9806253at2"/>
<name>A0A433HJT7_9BACI</name>
<evidence type="ECO:0000259" key="7">
    <source>
        <dbReference type="Pfam" id="PF24961"/>
    </source>
</evidence>
<sequence>MPHYFSTKSEAVLAESMEHTVSAKGGQFKELALENTDNESVNEGFSEKLAHFLTNPFIIPLLLTLASVGFVIELFSPGFGLWGLAAIIAMILFFYGHLVAGTAGYETVGLFVAGIILIVLELFLPGGIVGALGLFAVIGSLFMASGNLIHMAVSVLVAVTASILVSILYVKVFDRKMNFFKRMILTDQANTDKGYVSNQNRLELIGKQGRAMTDLRPSGTAVIEDERVDVVTEGSFITKGTLVKVMKTEGSRIVVREVT</sequence>
<feature type="transmembrane region" description="Helical" evidence="5">
    <location>
        <begin position="78"/>
        <end position="98"/>
    </location>
</feature>
<evidence type="ECO:0000256" key="1">
    <source>
        <dbReference type="ARBA" id="ARBA00004141"/>
    </source>
</evidence>
<dbReference type="GO" id="GO:0005886">
    <property type="term" value="C:plasma membrane"/>
    <property type="evidence" value="ECO:0007669"/>
    <property type="project" value="TreeGrafter"/>
</dbReference>
<dbReference type="InterPro" id="IPR002810">
    <property type="entry name" value="NfeD-like_C"/>
</dbReference>
<feature type="transmembrane region" description="Helical" evidence="5">
    <location>
        <begin position="149"/>
        <end position="173"/>
    </location>
</feature>
<evidence type="ECO:0000256" key="4">
    <source>
        <dbReference type="ARBA" id="ARBA00023136"/>
    </source>
</evidence>
<dbReference type="Pfam" id="PF01957">
    <property type="entry name" value="NfeD"/>
    <property type="match status" value="1"/>
</dbReference>
<dbReference type="AlphaFoldDB" id="A0A433HJT7"/>
<protein>
    <submittedName>
        <fullName evidence="8">Uncharacterized protein</fullName>
    </submittedName>
</protein>
<dbReference type="EMBL" id="RYZZ01000016">
    <property type="protein sequence ID" value="RUQ28475.1"/>
    <property type="molecule type" value="Genomic_DNA"/>
</dbReference>
<dbReference type="Pfam" id="PF24961">
    <property type="entry name" value="NfeD_membrane"/>
    <property type="match status" value="1"/>
</dbReference>
<evidence type="ECO:0000259" key="6">
    <source>
        <dbReference type="Pfam" id="PF01957"/>
    </source>
</evidence>
<organism evidence="8 9">
    <name type="scientific">Peribacillus cavernae</name>
    <dbReference type="NCBI Taxonomy" id="1674310"/>
    <lineage>
        <taxon>Bacteria</taxon>
        <taxon>Bacillati</taxon>
        <taxon>Bacillota</taxon>
        <taxon>Bacilli</taxon>
        <taxon>Bacillales</taxon>
        <taxon>Bacillaceae</taxon>
        <taxon>Peribacillus</taxon>
    </lineage>
</organism>
<evidence type="ECO:0000256" key="5">
    <source>
        <dbReference type="SAM" id="Phobius"/>
    </source>
</evidence>
<evidence type="ECO:0000313" key="8">
    <source>
        <dbReference type="EMBL" id="RUQ28475.1"/>
    </source>
</evidence>
<evidence type="ECO:0000313" key="9">
    <source>
        <dbReference type="Proteomes" id="UP000267430"/>
    </source>
</evidence>
<feature type="domain" description="NfeD-like C-terminal" evidence="6">
    <location>
        <begin position="203"/>
        <end position="256"/>
    </location>
</feature>
<evidence type="ECO:0000256" key="2">
    <source>
        <dbReference type="ARBA" id="ARBA00022692"/>
    </source>
</evidence>
<dbReference type="Proteomes" id="UP000267430">
    <property type="component" value="Unassembled WGS sequence"/>
</dbReference>
<dbReference type="InterPro" id="IPR056739">
    <property type="entry name" value="NfeD_membrane"/>
</dbReference>
<comment type="caution">
    <text evidence="8">The sequence shown here is derived from an EMBL/GenBank/DDBJ whole genome shotgun (WGS) entry which is preliminary data.</text>
</comment>
<accession>A0A433HJT7</accession>
<feature type="domain" description="NfeD integral membrane" evidence="7">
    <location>
        <begin position="58"/>
        <end position="170"/>
    </location>
</feature>
<dbReference type="Gene3D" id="2.40.50.140">
    <property type="entry name" value="Nucleic acid-binding proteins"/>
    <property type="match status" value="1"/>
</dbReference>
<dbReference type="PANTHER" id="PTHR33507">
    <property type="entry name" value="INNER MEMBRANE PROTEIN YBBJ"/>
    <property type="match status" value="1"/>
</dbReference>
<evidence type="ECO:0000256" key="3">
    <source>
        <dbReference type="ARBA" id="ARBA00022989"/>
    </source>
</evidence>
<feature type="transmembrane region" description="Helical" evidence="5">
    <location>
        <begin position="110"/>
        <end position="143"/>
    </location>
</feature>
<dbReference type="PANTHER" id="PTHR33507:SF3">
    <property type="entry name" value="INNER MEMBRANE PROTEIN YBBJ"/>
    <property type="match status" value="1"/>
</dbReference>
<dbReference type="SUPFAM" id="SSF141322">
    <property type="entry name" value="NfeD domain-like"/>
    <property type="match status" value="1"/>
</dbReference>
<dbReference type="InterPro" id="IPR012340">
    <property type="entry name" value="NA-bd_OB-fold"/>
</dbReference>
<comment type="subcellular location">
    <subcellularLocation>
        <location evidence="1">Membrane</location>
        <topology evidence="1">Multi-pass membrane protein</topology>
    </subcellularLocation>
</comment>
<keyword evidence="4 5" id="KW-0472">Membrane</keyword>